<dbReference type="Proteomes" id="UP000199354">
    <property type="component" value="Unassembled WGS sequence"/>
</dbReference>
<dbReference type="OrthoDB" id="977000at2"/>
<dbReference type="SUPFAM" id="SSF48452">
    <property type="entry name" value="TPR-like"/>
    <property type="match status" value="2"/>
</dbReference>
<feature type="repeat" description="TPR" evidence="9">
    <location>
        <begin position="249"/>
        <end position="282"/>
    </location>
</feature>
<dbReference type="Gene3D" id="1.20.5.1930">
    <property type="match status" value="1"/>
</dbReference>
<dbReference type="InterPro" id="IPR003594">
    <property type="entry name" value="HATPase_dom"/>
</dbReference>
<dbReference type="GO" id="GO:0046983">
    <property type="term" value="F:protein dimerization activity"/>
    <property type="evidence" value="ECO:0007669"/>
    <property type="project" value="InterPro"/>
</dbReference>
<protein>
    <submittedName>
        <fullName evidence="12">Tetratricopeptide repeat-containing protein</fullName>
    </submittedName>
</protein>
<dbReference type="SMART" id="SM00028">
    <property type="entry name" value="TPR"/>
    <property type="match status" value="4"/>
</dbReference>
<dbReference type="InterPro" id="IPR036890">
    <property type="entry name" value="HATPase_C_sf"/>
</dbReference>
<evidence type="ECO:0000313" key="12">
    <source>
        <dbReference type="EMBL" id="SCY29104.1"/>
    </source>
</evidence>
<dbReference type="AlphaFoldDB" id="A0A1G5EQA8"/>
<evidence type="ECO:0000259" key="11">
    <source>
        <dbReference type="PROSITE" id="PS50109"/>
    </source>
</evidence>
<dbReference type="InterPro" id="IPR005467">
    <property type="entry name" value="His_kinase_dom"/>
</dbReference>
<keyword evidence="13" id="KW-1185">Reference proteome</keyword>
<keyword evidence="5" id="KW-0418">Kinase</keyword>
<proteinExistence type="predicted"/>
<evidence type="ECO:0000256" key="6">
    <source>
        <dbReference type="ARBA" id="ARBA00022989"/>
    </source>
</evidence>
<name>A0A1G5EQA8_9FLAO</name>
<dbReference type="PROSITE" id="PS50005">
    <property type="entry name" value="TPR"/>
    <property type="match status" value="1"/>
</dbReference>
<sequence>MLTFGGILVNGQLKVTFPILLCFLFFIACQGRDDTRFEIRREVKALFRKADTVKSSTIRERTIDSAAAKLYTSDNDSIRRELIFNVAARYEELGARDKYITACRVVYNKAKQQHDTVDWAQASSWIGDFYVAEMRSDSAFKYYLQAEKIYRSIKDEESVGRAMLGKATVLYHTGNFSEGVNQAIQALQVLKDSDDHFLRYNGYLMTALSLKEVKDYSKALDYFDLSAAEIDQLEKQGDFPLSYLHSYRAGYFNNMGTIYERLGSYDRAVDYYNSGLKIKQPYQKSAELYATLLNNMAYAQMKNGAPKGVREKMLRAYFIRDSIQSMPGIVSSKIKIGELDLLEHDTTSALRNFKEGFDLARKIHASAEMLQTLKLLTEHDKKNKDHFSKLYFKVNDSVQAVERATQNKFARIAYETDQIQEQNELLSRRNKIIITVAALLLLVAISGIAILRLRSKNKELLYAQQQQQANEKIYQLILKQQSETEAARNEERNRIAMELHDGIVNSIFTTRFNLMQLDTASTDRKDQLVQELEKTEQDVRKVSHDLQNSLFVENKGMVAMLSQLVAAQQNDSQTEFDVSVDKYIDWGTVSDAHKIHVYRIVQEAIQNVHKYAQAKRCLVMLLKTDQKITLRIWDNGVGFNPEKAKQGIGLRNIRTRAEALGGVLKISSEPNNGTTVAVIF</sequence>
<keyword evidence="8 10" id="KW-0472">Membrane</keyword>
<evidence type="ECO:0000256" key="9">
    <source>
        <dbReference type="PROSITE-ProRule" id="PRU00339"/>
    </source>
</evidence>
<gene>
    <name evidence="12" type="ORF">SAMN02927903_01135</name>
</gene>
<keyword evidence="3" id="KW-0808">Transferase</keyword>
<dbReference type="PANTHER" id="PTHR24421:SF37">
    <property type="entry name" value="SENSOR HISTIDINE KINASE NARS"/>
    <property type="match status" value="1"/>
</dbReference>
<dbReference type="PANTHER" id="PTHR24421">
    <property type="entry name" value="NITRATE/NITRITE SENSOR PROTEIN NARX-RELATED"/>
    <property type="match status" value="1"/>
</dbReference>
<reference evidence="12 13" key="1">
    <citation type="submission" date="2016-10" db="EMBL/GenBank/DDBJ databases">
        <authorList>
            <person name="de Groot N.N."/>
        </authorList>
    </citation>
    <scope>NUCLEOTIDE SEQUENCE [LARGE SCALE GENOMIC DNA]</scope>
    <source>
        <strain evidence="12 13">CGMCC 1.7031</strain>
    </source>
</reference>
<dbReference type="PROSITE" id="PS50109">
    <property type="entry name" value="HIS_KIN"/>
    <property type="match status" value="1"/>
</dbReference>
<dbReference type="InterPro" id="IPR019734">
    <property type="entry name" value="TPR_rpt"/>
</dbReference>
<organism evidence="12 13">
    <name type="scientific">Flavobacterium caeni</name>
    <dbReference type="NCBI Taxonomy" id="490189"/>
    <lineage>
        <taxon>Bacteria</taxon>
        <taxon>Pseudomonadati</taxon>
        <taxon>Bacteroidota</taxon>
        <taxon>Flavobacteriia</taxon>
        <taxon>Flavobacteriales</taxon>
        <taxon>Flavobacteriaceae</taxon>
        <taxon>Flavobacterium</taxon>
    </lineage>
</organism>
<dbReference type="Pfam" id="PF02518">
    <property type="entry name" value="HATPase_c"/>
    <property type="match status" value="1"/>
</dbReference>
<evidence type="ECO:0000256" key="3">
    <source>
        <dbReference type="ARBA" id="ARBA00022679"/>
    </source>
</evidence>
<evidence type="ECO:0000256" key="1">
    <source>
        <dbReference type="ARBA" id="ARBA00004651"/>
    </source>
</evidence>
<evidence type="ECO:0000256" key="7">
    <source>
        <dbReference type="ARBA" id="ARBA00023012"/>
    </source>
</evidence>
<evidence type="ECO:0000256" key="4">
    <source>
        <dbReference type="ARBA" id="ARBA00022692"/>
    </source>
</evidence>
<evidence type="ECO:0000256" key="2">
    <source>
        <dbReference type="ARBA" id="ARBA00022475"/>
    </source>
</evidence>
<dbReference type="Gene3D" id="1.25.40.10">
    <property type="entry name" value="Tetratricopeptide repeat domain"/>
    <property type="match status" value="2"/>
</dbReference>
<dbReference type="InterPro" id="IPR050482">
    <property type="entry name" value="Sensor_HK_TwoCompSys"/>
</dbReference>
<evidence type="ECO:0000256" key="8">
    <source>
        <dbReference type="ARBA" id="ARBA00023136"/>
    </source>
</evidence>
<feature type="domain" description="Histidine kinase" evidence="11">
    <location>
        <begin position="494"/>
        <end position="680"/>
    </location>
</feature>
<dbReference type="SUPFAM" id="SSF55874">
    <property type="entry name" value="ATPase domain of HSP90 chaperone/DNA topoisomerase II/histidine kinase"/>
    <property type="match status" value="1"/>
</dbReference>
<evidence type="ECO:0000256" key="5">
    <source>
        <dbReference type="ARBA" id="ARBA00022777"/>
    </source>
</evidence>
<feature type="transmembrane region" description="Helical" evidence="10">
    <location>
        <begin position="432"/>
        <end position="451"/>
    </location>
</feature>
<keyword evidence="7" id="KW-0902">Two-component regulatory system</keyword>
<dbReference type="Gene3D" id="3.30.565.10">
    <property type="entry name" value="Histidine kinase-like ATPase, C-terminal domain"/>
    <property type="match status" value="1"/>
</dbReference>
<dbReference type="GO" id="GO:0005886">
    <property type="term" value="C:plasma membrane"/>
    <property type="evidence" value="ECO:0007669"/>
    <property type="project" value="UniProtKB-SubCell"/>
</dbReference>
<dbReference type="GO" id="GO:0000155">
    <property type="term" value="F:phosphorelay sensor kinase activity"/>
    <property type="evidence" value="ECO:0007669"/>
    <property type="project" value="InterPro"/>
</dbReference>
<keyword evidence="6 10" id="KW-1133">Transmembrane helix</keyword>
<dbReference type="Pfam" id="PF07730">
    <property type="entry name" value="HisKA_3"/>
    <property type="match status" value="1"/>
</dbReference>
<dbReference type="InterPro" id="IPR011990">
    <property type="entry name" value="TPR-like_helical_dom_sf"/>
</dbReference>
<dbReference type="EMBL" id="FMVF01000004">
    <property type="protein sequence ID" value="SCY29104.1"/>
    <property type="molecule type" value="Genomic_DNA"/>
</dbReference>
<accession>A0A1G5EQA8</accession>
<dbReference type="CDD" id="cd16917">
    <property type="entry name" value="HATPase_UhpB-NarQ-NarX-like"/>
    <property type="match status" value="1"/>
</dbReference>
<evidence type="ECO:0000313" key="13">
    <source>
        <dbReference type="Proteomes" id="UP000199354"/>
    </source>
</evidence>
<comment type="subcellular location">
    <subcellularLocation>
        <location evidence="1">Cell membrane</location>
        <topology evidence="1">Multi-pass membrane protein</topology>
    </subcellularLocation>
</comment>
<evidence type="ECO:0000256" key="10">
    <source>
        <dbReference type="SAM" id="Phobius"/>
    </source>
</evidence>
<dbReference type="STRING" id="490189.SAMN02927903_01135"/>
<keyword evidence="2" id="KW-1003">Cell membrane</keyword>
<keyword evidence="9" id="KW-0802">TPR repeat</keyword>
<dbReference type="InterPro" id="IPR011712">
    <property type="entry name" value="Sig_transdc_His_kin_sub3_dim/P"/>
</dbReference>
<keyword evidence="4 10" id="KW-0812">Transmembrane</keyword>